<evidence type="ECO:0000313" key="2">
    <source>
        <dbReference type="EMBL" id="KAF3689392.1"/>
    </source>
</evidence>
<keyword evidence="3" id="KW-1185">Reference proteome</keyword>
<evidence type="ECO:0000313" key="3">
    <source>
        <dbReference type="Proteomes" id="UP000503349"/>
    </source>
</evidence>
<keyword evidence="1" id="KW-1133">Transmembrane helix</keyword>
<proteinExistence type="predicted"/>
<keyword evidence="1" id="KW-0472">Membrane</keyword>
<reference evidence="2 3" key="1">
    <citation type="submission" date="2019-02" db="EMBL/GenBank/DDBJ databases">
        <title>Opniocepnalus argus genome.</title>
        <authorList>
            <person name="Zhou C."/>
            <person name="Xiao S."/>
        </authorList>
    </citation>
    <scope>NUCLEOTIDE SEQUENCE [LARGE SCALE GENOMIC DNA]</scope>
    <source>
        <strain evidence="2">OARG1902GOOAL</strain>
        <tissue evidence="2">Muscle</tissue>
    </source>
</reference>
<accession>A0A6G1PGN1</accession>
<dbReference type="EMBL" id="CM015716">
    <property type="protein sequence ID" value="KAF3689392.1"/>
    <property type="molecule type" value="Genomic_DNA"/>
</dbReference>
<organism evidence="2 3">
    <name type="scientific">Channa argus</name>
    <name type="common">Northern snakehead</name>
    <name type="synonym">Ophicephalus argus</name>
    <dbReference type="NCBI Taxonomy" id="215402"/>
    <lineage>
        <taxon>Eukaryota</taxon>
        <taxon>Metazoa</taxon>
        <taxon>Chordata</taxon>
        <taxon>Craniata</taxon>
        <taxon>Vertebrata</taxon>
        <taxon>Euteleostomi</taxon>
        <taxon>Actinopterygii</taxon>
        <taxon>Neopterygii</taxon>
        <taxon>Teleostei</taxon>
        <taxon>Neoteleostei</taxon>
        <taxon>Acanthomorphata</taxon>
        <taxon>Anabantaria</taxon>
        <taxon>Anabantiformes</taxon>
        <taxon>Channoidei</taxon>
        <taxon>Channidae</taxon>
        <taxon>Channa</taxon>
    </lineage>
</organism>
<dbReference type="AlphaFoldDB" id="A0A6G1PGN1"/>
<name>A0A6G1PGN1_CHAAH</name>
<gene>
    <name evidence="2" type="ORF">EXN66_Car005064</name>
</gene>
<protein>
    <submittedName>
        <fullName evidence="2">Uncharacterized protein</fullName>
    </submittedName>
</protein>
<evidence type="ECO:0000256" key="1">
    <source>
        <dbReference type="SAM" id="Phobius"/>
    </source>
</evidence>
<feature type="transmembrane region" description="Helical" evidence="1">
    <location>
        <begin position="49"/>
        <end position="73"/>
    </location>
</feature>
<keyword evidence="1" id="KW-0812">Transmembrane</keyword>
<dbReference type="Proteomes" id="UP000503349">
    <property type="component" value="Chromosome 5"/>
</dbReference>
<reference evidence="3" key="2">
    <citation type="submission" date="2019-02" db="EMBL/GenBank/DDBJ databases">
        <title>Opniocepnalus argus Var Kimnra genome.</title>
        <authorList>
            <person name="Zhou C."/>
            <person name="Xiao S."/>
        </authorList>
    </citation>
    <scope>NUCLEOTIDE SEQUENCE [LARGE SCALE GENOMIC DNA]</scope>
</reference>
<sequence length="96" mass="10512">MLKNVTVSPPLSEKVLQVLENHNECSVIRLLLSICPVELHSVNTEYESLISAPASVCVLVCVFTSAVIIANLLNCITGPNECLRSQISASFWGRWV</sequence>